<sequence length="65" mass="8075">KTEPLSSHLQKHFEDYYLPRSNMAFDRMMVLFKDRFFYILKMPNKLINVGYKLYAFCEKRYTYSF</sequence>
<dbReference type="OrthoDB" id="2400393at2759"/>
<protein>
    <recommendedName>
        <fullName evidence="1">PiggyBac transposable element-derived protein domain-containing protein</fullName>
    </recommendedName>
</protein>
<name>A0A317ST14_9PEZI</name>
<reference evidence="2 3" key="1">
    <citation type="submission" date="2018-03" db="EMBL/GenBank/DDBJ databases">
        <title>Genomes of Pezizomycetes fungi and the evolution of truffles.</title>
        <authorList>
            <person name="Murat C."/>
            <person name="Payen T."/>
            <person name="Noel B."/>
            <person name="Kuo A."/>
            <person name="Martin F.M."/>
        </authorList>
    </citation>
    <scope>NUCLEOTIDE SEQUENCE [LARGE SCALE GENOMIC DNA]</scope>
    <source>
        <strain evidence="2">091103-1</strain>
    </source>
</reference>
<keyword evidence="3" id="KW-1185">Reference proteome</keyword>
<dbReference type="EMBL" id="PYWC01000022">
    <property type="protein sequence ID" value="PWW77504.1"/>
    <property type="molecule type" value="Genomic_DNA"/>
</dbReference>
<evidence type="ECO:0000313" key="2">
    <source>
        <dbReference type="EMBL" id="PWW77504.1"/>
    </source>
</evidence>
<feature type="non-terminal residue" evidence="2">
    <location>
        <position position="65"/>
    </location>
</feature>
<evidence type="ECO:0000313" key="3">
    <source>
        <dbReference type="Proteomes" id="UP000246991"/>
    </source>
</evidence>
<dbReference type="Proteomes" id="UP000246991">
    <property type="component" value="Unassembled WGS sequence"/>
</dbReference>
<evidence type="ECO:0000259" key="1">
    <source>
        <dbReference type="Pfam" id="PF13843"/>
    </source>
</evidence>
<feature type="non-terminal residue" evidence="2">
    <location>
        <position position="1"/>
    </location>
</feature>
<dbReference type="InterPro" id="IPR029526">
    <property type="entry name" value="PGBD"/>
</dbReference>
<comment type="caution">
    <text evidence="2">The sequence shown here is derived from an EMBL/GenBank/DDBJ whole genome shotgun (WGS) entry which is preliminary data.</text>
</comment>
<proteinExistence type="predicted"/>
<organism evidence="2 3">
    <name type="scientific">Tuber magnatum</name>
    <name type="common">white Piedmont truffle</name>
    <dbReference type="NCBI Taxonomy" id="42249"/>
    <lineage>
        <taxon>Eukaryota</taxon>
        <taxon>Fungi</taxon>
        <taxon>Dikarya</taxon>
        <taxon>Ascomycota</taxon>
        <taxon>Pezizomycotina</taxon>
        <taxon>Pezizomycetes</taxon>
        <taxon>Pezizales</taxon>
        <taxon>Tuberaceae</taxon>
        <taxon>Tuber</taxon>
    </lineage>
</organism>
<dbReference type="Pfam" id="PF13843">
    <property type="entry name" value="DDE_Tnp_1_7"/>
    <property type="match status" value="1"/>
</dbReference>
<feature type="domain" description="PiggyBac transposable element-derived protein" evidence="1">
    <location>
        <begin position="2"/>
        <end position="64"/>
    </location>
</feature>
<dbReference type="AlphaFoldDB" id="A0A317ST14"/>
<gene>
    <name evidence="2" type="ORF">C7212DRAFT_56675</name>
</gene>
<accession>A0A317ST14</accession>